<dbReference type="EMBL" id="JBHSSE010000018">
    <property type="protein sequence ID" value="MFC6201894.1"/>
    <property type="molecule type" value="Genomic_DNA"/>
</dbReference>
<accession>A0ABW1SKV7</accession>
<reference evidence="2" key="1">
    <citation type="journal article" date="2019" name="Int. J. Syst. Evol. Microbiol.">
        <title>The Global Catalogue of Microorganisms (GCM) 10K type strain sequencing project: providing services to taxonomists for standard genome sequencing and annotation.</title>
        <authorList>
            <consortium name="The Broad Institute Genomics Platform"/>
            <consortium name="The Broad Institute Genome Sequencing Center for Infectious Disease"/>
            <person name="Wu L."/>
            <person name="Ma J."/>
        </authorList>
    </citation>
    <scope>NUCLEOTIDE SEQUENCE [LARGE SCALE GENOMIC DNA]</scope>
    <source>
        <strain evidence="2">CCM 8930</strain>
    </source>
</reference>
<evidence type="ECO:0000313" key="1">
    <source>
        <dbReference type="EMBL" id="MFC6201894.1"/>
    </source>
</evidence>
<gene>
    <name evidence="1" type="ORF">ACFP1L_08440</name>
</gene>
<name>A0ABW1SKV7_9LACO</name>
<keyword evidence="2" id="KW-1185">Reference proteome</keyword>
<organism evidence="1 2">
    <name type="scientific">Lactiplantibacillus nangangensis</name>
    <dbReference type="NCBI Taxonomy" id="2559917"/>
    <lineage>
        <taxon>Bacteria</taxon>
        <taxon>Bacillati</taxon>
        <taxon>Bacillota</taxon>
        <taxon>Bacilli</taxon>
        <taxon>Lactobacillales</taxon>
        <taxon>Lactobacillaceae</taxon>
        <taxon>Lactiplantibacillus</taxon>
    </lineage>
</organism>
<dbReference type="RefSeq" id="WP_137615696.1">
    <property type="nucleotide sequence ID" value="NZ_BJDI01000003.1"/>
</dbReference>
<comment type="caution">
    <text evidence="1">The sequence shown here is derived from an EMBL/GenBank/DDBJ whole genome shotgun (WGS) entry which is preliminary data.</text>
</comment>
<evidence type="ECO:0000313" key="2">
    <source>
        <dbReference type="Proteomes" id="UP001596171"/>
    </source>
</evidence>
<dbReference type="Proteomes" id="UP001596171">
    <property type="component" value="Unassembled WGS sequence"/>
</dbReference>
<protein>
    <submittedName>
        <fullName evidence="1">Uncharacterized protein</fullName>
    </submittedName>
</protein>
<sequence>MIKQTDNVQRPARTRVMPDYSVSSVTNKDEYAEIIELLNDESIPADLRDFLKRLPPKSEAANQEIDRKLETQITTARIMTLKSVSG</sequence>
<proteinExistence type="predicted"/>